<accession>A0AAV6HMN7</accession>
<organism evidence="2 3">
    <name type="scientific">Rhododendron griersonianum</name>
    <dbReference type="NCBI Taxonomy" id="479676"/>
    <lineage>
        <taxon>Eukaryota</taxon>
        <taxon>Viridiplantae</taxon>
        <taxon>Streptophyta</taxon>
        <taxon>Embryophyta</taxon>
        <taxon>Tracheophyta</taxon>
        <taxon>Spermatophyta</taxon>
        <taxon>Magnoliopsida</taxon>
        <taxon>eudicotyledons</taxon>
        <taxon>Gunneridae</taxon>
        <taxon>Pentapetalae</taxon>
        <taxon>asterids</taxon>
        <taxon>Ericales</taxon>
        <taxon>Ericaceae</taxon>
        <taxon>Ericoideae</taxon>
        <taxon>Rhodoreae</taxon>
        <taxon>Rhododendron</taxon>
    </lineage>
</organism>
<keyword evidence="2" id="KW-0150">Chloroplast</keyword>
<evidence type="ECO:0000313" key="3">
    <source>
        <dbReference type="Proteomes" id="UP000823749"/>
    </source>
</evidence>
<name>A0AAV6HMN7_9ERIC</name>
<dbReference type="EMBL" id="JACTNZ010000014">
    <property type="protein sequence ID" value="KAG5513142.1"/>
    <property type="molecule type" value="Genomic_DNA"/>
</dbReference>
<protein>
    <submittedName>
        <fullName evidence="2">Uncharacterized protein</fullName>
    </submittedName>
</protein>
<evidence type="ECO:0000313" key="1">
    <source>
        <dbReference type="EMBL" id="KAG5513142.1"/>
    </source>
</evidence>
<dbReference type="EMBL" id="JACTNZ010000014">
    <property type="protein sequence ID" value="KAG5513145.1"/>
    <property type="molecule type" value="Genomic_DNA"/>
</dbReference>
<sequence length="126" mass="14206">MQTAAGDLLGYVTALRHLTHYDCIAGHARNANDPDTSEMEKLLSMGAAYIQLFTKAFFIVAIWRQKWAGLKLQSIREDVLDQFITELLTSSTPGQILLPDELKSSAALNEFIDILFRFDERLDADE</sequence>
<reference evidence="2 3" key="1">
    <citation type="submission" date="2020-08" db="EMBL/GenBank/DDBJ databases">
        <title>Plant Genome Project.</title>
        <authorList>
            <person name="Zhang R.-G."/>
        </authorList>
    </citation>
    <scope>NUCLEOTIDE SEQUENCE [LARGE SCALE GENOMIC DNA]</scope>
    <source>
        <strain evidence="2">WSP0</strain>
        <tissue evidence="2">Leaf</tissue>
    </source>
</reference>
<dbReference type="AlphaFoldDB" id="A0AAV6HMN7"/>
<comment type="caution">
    <text evidence="2">The sequence shown here is derived from an EMBL/GenBank/DDBJ whole genome shotgun (WGS) entry which is preliminary data.</text>
</comment>
<proteinExistence type="predicted"/>
<gene>
    <name evidence="1" type="ORF">RHGRI_038285</name>
    <name evidence="2" type="ORF">RHGRI_038290</name>
</gene>
<evidence type="ECO:0000313" key="2">
    <source>
        <dbReference type="EMBL" id="KAG5513145.1"/>
    </source>
</evidence>
<keyword evidence="3" id="KW-1185">Reference proteome</keyword>
<geneLocation type="chloroplast" evidence="2"/>
<keyword evidence="2" id="KW-0934">Plastid</keyword>
<dbReference type="Proteomes" id="UP000823749">
    <property type="component" value="Chloroplast Pltd"/>
</dbReference>